<reference evidence="1" key="1">
    <citation type="submission" date="2024-03" db="EMBL/GenBank/DDBJ databases">
        <authorList>
            <consortium name="ELIXIR-Norway"/>
            <consortium name="Elixir Norway"/>
        </authorList>
    </citation>
    <scope>NUCLEOTIDE SEQUENCE</scope>
</reference>
<proteinExistence type="predicted"/>
<accession>A0ABP1ADC6</accession>
<sequence>MLSELTGIGLGSAQGQRCDTPILRTTKKANLESNIGSVAVYLTKEDLIVEIEAAMPADEVVGERLLERLMKLTWHHVVSSPLSSWNGSWKVY</sequence>
<name>A0ABP1ADC6_9BRYO</name>
<keyword evidence="2" id="KW-1185">Reference proteome</keyword>
<organism evidence="1 2">
    <name type="scientific">Sphagnum jensenii</name>
    <dbReference type="NCBI Taxonomy" id="128206"/>
    <lineage>
        <taxon>Eukaryota</taxon>
        <taxon>Viridiplantae</taxon>
        <taxon>Streptophyta</taxon>
        <taxon>Embryophyta</taxon>
        <taxon>Bryophyta</taxon>
        <taxon>Sphagnophytina</taxon>
        <taxon>Sphagnopsida</taxon>
        <taxon>Sphagnales</taxon>
        <taxon>Sphagnaceae</taxon>
        <taxon>Sphagnum</taxon>
    </lineage>
</organism>
<protein>
    <submittedName>
        <fullName evidence="1">Uncharacterized protein</fullName>
    </submittedName>
</protein>
<dbReference type="EMBL" id="OZ023712">
    <property type="protein sequence ID" value="CAK9860530.1"/>
    <property type="molecule type" value="Genomic_DNA"/>
</dbReference>
<gene>
    <name evidence="1" type="ORF">CSSPJE1EN2_LOCUS3525</name>
</gene>
<evidence type="ECO:0000313" key="1">
    <source>
        <dbReference type="EMBL" id="CAK9860530.1"/>
    </source>
</evidence>
<evidence type="ECO:0000313" key="2">
    <source>
        <dbReference type="Proteomes" id="UP001497522"/>
    </source>
</evidence>
<dbReference type="Proteomes" id="UP001497522">
    <property type="component" value="Chromosome 11"/>
</dbReference>